<evidence type="ECO:0000313" key="3">
    <source>
        <dbReference type="RefSeq" id="XP_017019188.1"/>
    </source>
</evidence>
<feature type="transmembrane region" description="Helical" evidence="1">
    <location>
        <begin position="114"/>
        <end position="138"/>
    </location>
</feature>
<feature type="transmembrane region" description="Helical" evidence="1">
    <location>
        <begin position="47"/>
        <end position="69"/>
    </location>
</feature>
<protein>
    <submittedName>
        <fullName evidence="3">Protein rolling stone-like</fullName>
    </submittedName>
</protein>
<organism evidence="2 3">
    <name type="scientific">Drosophila kikkawai</name>
    <name type="common">Fruit fly</name>
    <dbReference type="NCBI Taxonomy" id="30033"/>
    <lineage>
        <taxon>Eukaryota</taxon>
        <taxon>Metazoa</taxon>
        <taxon>Ecdysozoa</taxon>
        <taxon>Arthropoda</taxon>
        <taxon>Hexapoda</taxon>
        <taxon>Insecta</taxon>
        <taxon>Pterygota</taxon>
        <taxon>Neoptera</taxon>
        <taxon>Endopterygota</taxon>
        <taxon>Diptera</taxon>
        <taxon>Brachycera</taxon>
        <taxon>Muscomorpha</taxon>
        <taxon>Ephydroidea</taxon>
        <taxon>Drosophilidae</taxon>
        <taxon>Drosophila</taxon>
        <taxon>Sophophora</taxon>
    </lineage>
</organism>
<dbReference type="Proteomes" id="UP001652661">
    <property type="component" value="Chromosome 2L"/>
</dbReference>
<proteinExistence type="predicted"/>
<dbReference type="OrthoDB" id="419711at2759"/>
<dbReference type="GO" id="GO:0016020">
    <property type="term" value="C:membrane"/>
    <property type="evidence" value="ECO:0007669"/>
    <property type="project" value="TreeGrafter"/>
</dbReference>
<evidence type="ECO:0000313" key="2">
    <source>
        <dbReference type="Proteomes" id="UP001652661"/>
    </source>
</evidence>
<reference evidence="2" key="1">
    <citation type="submission" date="2025-05" db="UniProtKB">
        <authorList>
            <consortium name="RefSeq"/>
        </authorList>
    </citation>
    <scope>NUCLEOTIDE SEQUENCE [LARGE SCALE GENOMIC DNA]</scope>
    <source>
        <strain evidence="2">14028-0561.14</strain>
    </source>
</reference>
<dbReference type="OMA" id="YWACYWI"/>
<keyword evidence="1" id="KW-0472">Membrane</keyword>
<dbReference type="GeneID" id="108072523"/>
<feature type="transmembrane region" description="Helical" evidence="1">
    <location>
        <begin position="158"/>
        <end position="175"/>
    </location>
</feature>
<sequence length="267" mass="30803">MEGYNHSQEPLSLREEFRCKRFGLSHDSPFNFLRSQWQSKPKSRCFLVYRCLLGSVFGTGVITYTVTYFQHGHCFIYLTNWSFYMCGITSVYAAILQIVYHFKKESWVPPSSLIKCYWACFWITLCAEHLVAITYWTLIYPSDRVPTNPTYVSDLFNIWTHAVPPIVFTVDNFVVAQPARLMHFVYPVGFGLIYLGFTFIFYRAGGRDLRGRSFIYPFLDYSKPAKIALFTAAGAIALTAFSGLQYGVYRLRTCLAHKFGKLILDTS</sequence>
<dbReference type="Pfam" id="PF21534">
    <property type="entry name" value="Rost"/>
    <property type="match status" value="1"/>
</dbReference>
<feature type="transmembrane region" description="Helical" evidence="1">
    <location>
        <begin position="184"/>
        <end position="205"/>
    </location>
</feature>
<dbReference type="InterPro" id="IPR049352">
    <property type="entry name" value="Rost"/>
</dbReference>
<dbReference type="PANTHER" id="PTHR12242:SF46">
    <property type="entry name" value="IP08657P-RELATED"/>
    <property type="match status" value="1"/>
</dbReference>
<keyword evidence="1" id="KW-1133">Transmembrane helix</keyword>
<keyword evidence="1" id="KW-0812">Transmembrane</keyword>
<reference evidence="3" key="2">
    <citation type="submission" date="2025-08" db="UniProtKB">
        <authorList>
            <consortium name="RefSeq"/>
        </authorList>
    </citation>
    <scope>IDENTIFICATION</scope>
    <source>
        <strain evidence="3">14028-0561.14</strain>
        <tissue evidence="3">Whole fly</tissue>
    </source>
</reference>
<name>A0A6P4I9F5_DROKI</name>
<feature type="transmembrane region" description="Helical" evidence="1">
    <location>
        <begin position="81"/>
        <end position="102"/>
    </location>
</feature>
<accession>A0A6P4I9F5</accession>
<dbReference type="RefSeq" id="XP_017019188.1">
    <property type="nucleotide sequence ID" value="XM_017163699.3"/>
</dbReference>
<feature type="transmembrane region" description="Helical" evidence="1">
    <location>
        <begin position="225"/>
        <end position="249"/>
    </location>
</feature>
<gene>
    <name evidence="3" type="primary">LOC108072523</name>
</gene>
<dbReference type="PANTHER" id="PTHR12242">
    <property type="entry name" value="OS02G0130600 PROTEIN-RELATED"/>
    <property type="match status" value="1"/>
</dbReference>
<keyword evidence="2" id="KW-1185">Reference proteome</keyword>
<dbReference type="AlphaFoldDB" id="A0A6P4I9F5"/>
<evidence type="ECO:0000256" key="1">
    <source>
        <dbReference type="SAM" id="Phobius"/>
    </source>
</evidence>